<keyword evidence="6" id="KW-0256">Endoplasmic reticulum</keyword>
<reference evidence="11" key="1">
    <citation type="submission" date="2016-03" db="EMBL/GenBank/DDBJ databases">
        <authorList>
            <person name="Devillers Hugo."/>
        </authorList>
    </citation>
    <scope>NUCLEOTIDE SEQUENCE [LARGE SCALE GENOMIC DNA]</scope>
</reference>
<evidence type="ECO:0000256" key="3">
    <source>
        <dbReference type="ARBA" id="ARBA00015352"/>
    </source>
</evidence>
<dbReference type="GO" id="GO:0000774">
    <property type="term" value="F:adenyl-nucleotide exchange factor activity"/>
    <property type="evidence" value="ECO:0007669"/>
    <property type="project" value="InterPro"/>
</dbReference>
<evidence type="ECO:0000256" key="1">
    <source>
        <dbReference type="ARBA" id="ARBA00010588"/>
    </source>
</evidence>
<dbReference type="GO" id="GO:0005783">
    <property type="term" value="C:endoplasmic reticulum"/>
    <property type="evidence" value="ECO:0007669"/>
    <property type="project" value="InterPro"/>
</dbReference>
<keyword evidence="11" id="KW-1185">Reference proteome</keyword>
<keyword evidence="8" id="KW-0811">Translocation</keyword>
<evidence type="ECO:0000256" key="5">
    <source>
        <dbReference type="ARBA" id="ARBA00022729"/>
    </source>
</evidence>
<evidence type="ECO:0000256" key="4">
    <source>
        <dbReference type="ARBA" id="ARBA00022448"/>
    </source>
</evidence>
<evidence type="ECO:0000313" key="11">
    <source>
        <dbReference type="Proteomes" id="UP000191144"/>
    </source>
</evidence>
<sequence>MRWITFCIAGALANELITLSPTTELTNSVETSSGEPKDQLYIGDDIICNQDECYPKIFEAQEYWQEIRPEQQITAGLDVRMNLETGLREAKLSSKPARENQPKEPAKKVPDENEPSSYEFSQDFAKIRELLAVQDYTAIDTLLDDLLEFSHDFKHGYKILTHEFGLLKSLIMAESSPMSTKLLTSAMFTACLRNNPPSVSYVQAVDPAFTQEIFTEITGLITGPPKGQRVVLVKRYLSIVQAMANEPSDLDESILLRLCHWGDAQIKRRALETAALLFHSNNAQSLQKMSQSAHEIQKWVDEFSLGLQDEDVDELHIRNFFNSLHRIKEDYTKDVKLDSTFLNWLGKEATHRQQRLKNGLQERDLEQDEFDQKLIDSRHLVFGNPMAHRIKRFDDEL</sequence>
<keyword evidence="5" id="KW-0732">Signal</keyword>
<evidence type="ECO:0000256" key="8">
    <source>
        <dbReference type="ARBA" id="ARBA00023010"/>
    </source>
</evidence>
<feature type="region of interest" description="Disordered" evidence="9">
    <location>
        <begin position="90"/>
        <end position="116"/>
    </location>
</feature>
<dbReference type="Proteomes" id="UP000191144">
    <property type="component" value="Chromosome A"/>
</dbReference>
<protein>
    <recommendedName>
        <fullName evidence="3">Nucleotide exchange factor SIL1</fullName>
    </recommendedName>
</protein>
<proteinExistence type="inferred from homology"/>
<name>A0A1G4IQ87_9SACH</name>
<dbReference type="InterPro" id="IPR031884">
    <property type="entry name" value="Sil1_fungi"/>
</dbReference>
<dbReference type="OrthoDB" id="448649at2759"/>
<gene>
    <name evidence="10" type="ORF">LAME_0A06216G</name>
</gene>
<evidence type="ECO:0000256" key="2">
    <source>
        <dbReference type="ARBA" id="ARBA00011799"/>
    </source>
</evidence>
<dbReference type="InterPro" id="IPR011989">
    <property type="entry name" value="ARM-like"/>
</dbReference>
<feature type="compositionally biased region" description="Basic and acidic residues" evidence="9">
    <location>
        <begin position="90"/>
        <end position="111"/>
    </location>
</feature>
<dbReference type="EMBL" id="LT598483">
    <property type="protein sequence ID" value="SCU78877.1"/>
    <property type="molecule type" value="Genomic_DNA"/>
</dbReference>
<comment type="subunit">
    <text evidence="2">Interacts with KAR2.</text>
</comment>
<dbReference type="GO" id="GO:0015031">
    <property type="term" value="P:protein transport"/>
    <property type="evidence" value="ECO:0007669"/>
    <property type="project" value="UniProtKB-KW"/>
</dbReference>
<evidence type="ECO:0000256" key="7">
    <source>
        <dbReference type="ARBA" id="ARBA00022927"/>
    </source>
</evidence>
<evidence type="ECO:0000313" key="10">
    <source>
        <dbReference type="EMBL" id="SCU78877.1"/>
    </source>
</evidence>
<keyword evidence="4" id="KW-0813">Transport</keyword>
<accession>A0A1G4IQ87</accession>
<dbReference type="AlphaFoldDB" id="A0A1G4IQ87"/>
<evidence type="ECO:0000256" key="6">
    <source>
        <dbReference type="ARBA" id="ARBA00022824"/>
    </source>
</evidence>
<dbReference type="Pfam" id="PF16782">
    <property type="entry name" value="SIL1"/>
    <property type="match status" value="1"/>
</dbReference>
<keyword evidence="7" id="KW-0653">Protein transport</keyword>
<evidence type="ECO:0000256" key="9">
    <source>
        <dbReference type="SAM" id="MobiDB-lite"/>
    </source>
</evidence>
<comment type="similarity">
    <text evidence="1">Belongs to the SIL1 family.</text>
</comment>
<organism evidence="10 11">
    <name type="scientific">Lachancea meyersii CBS 8951</name>
    <dbReference type="NCBI Taxonomy" id="1266667"/>
    <lineage>
        <taxon>Eukaryota</taxon>
        <taxon>Fungi</taxon>
        <taxon>Dikarya</taxon>
        <taxon>Ascomycota</taxon>
        <taxon>Saccharomycotina</taxon>
        <taxon>Saccharomycetes</taxon>
        <taxon>Saccharomycetales</taxon>
        <taxon>Saccharomycetaceae</taxon>
        <taxon>Lachancea</taxon>
    </lineage>
</organism>
<dbReference type="Gene3D" id="1.25.10.10">
    <property type="entry name" value="Leucine-rich Repeat Variant"/>
    <property type="match status" value="1"/>
</dbReference>